<comment type="subcellular location">
    <subcellularLocation>
        <location evidence="1 5">Cytoplasm</location>
    </subcellularLocation>
</comment>
<dbReference type="Pfam" id="PF21981">
    <property type="entry name" value="RecX_HTH3"/>
    <property type="match status" value="1"/>
</dbReference>
<accession>A0A9D2MYC4</accession>
<dbReference type="HAMAP" id="MF_01114">
    <property type="entry name" value="RecX"/>
    <property type="match status" value="1"/>
</dbReference>
<dbReference type="InterPro" id="IPR053924">
    <property type="entry name" value="RecX_HTH_2nd"/>
</dbReference>
<evidence type="ECO:0000256" key="4">
    <source>
        <dbReference type="ARBA" id="ARBA00022490"/>
    </source>
</evidence>
<evidence type="ECO:0000313" key="10">
    <source>
        <dbReference type="Proteomes" id="UP000823910"/>
    </source>
</evidence>
<dbReference type="InterPro" id="IPR053925">
    <property type="entry name" value="RecX_HTH_3rd"/>
</dbReference>
<dbReference type="Pfam" id="PF02631">
    <property type="entry name" value="RecX_HTH2"/>
    <property type="match status" value="1"/>
</dbReference>
<dbReference type="AlphaFoldDB" id="A0A9D2MYC4"/>
<evidence type="ECO:0000256" key="1">
    <source>
        <dbReference type="ARBA" id="ARBA00004496"/>
    </source>
</evidence>
<evidence type="ECO:0000256" key="3">
    <source>
        <dbReference type="ARBA" id="ARBA00018111"/>
    </source>
</evidence>
<evidence type="ECO:0000259" key="8">
    <source>
        <dbReference type="Pfam" id="PF21982"/>
    </source>
</evidence>
<evidence type="ECO:0000256" key="5">
    <source>
        <dbReference type="HAMAP-Rule" id="MF_01114"/>
    </source>
</evidence>
<feature type="domain" description="RecX second three-helical" evidence="6">
    <location>
        <begin position="105"/>
        <end position="142"/>
    </location>
</feature>
<feature type="domain" description="RecX first three-helical" evidence="8">
    <location>
        <begin position="59"/>
        <end position="98"/>
    </location>
</feature>
<dbReference type="InterPro" id="IPR036388">
    <property type="entry name" value="WH-like_DNA-bd_sf"/>
</dbReference>
<dbReference type="InterPro" id="IPR003783">
    <property type="entry name" value="Regulatory_RecX"/>
</dbReference>
<sequence>MRVTKVTPFGKRKSKVFLAEGFAFVLYKEELCQWGIAEEEELGDEVFKRICREVLFPRAKEKALSLLEVQARTCCQIKERLLREGYPPAVTEQVAAFLTEYRLTDDLAFARNFIAANSRSKSRRQIAWELIQKGVGKETISQLFEEEEPQEEMAARRYLEKKLGGRKTMSDKENGKLWAGLARRGFSADVIAGALRGMEEE</sequence>
<dbReference type="GO" id="GO:0005737">
    <property type="term" value="C:cytoplasm"/>
    <property type="evidence" value="ECO:0007669"/>
    <property type="project" value="UniProtKB-SubCell"/>
</dbReference>
<keyword evidence="4 5" id="KW-0963">Cytoplasm</keyword>
<dbReference type="Pfam" id="PF21982">
    <property type="entry name" value="RecX_HTH1"/>
    <property type="match status" value="1"/>
</dbReference>
<reference evidence="9" key="1">
    <citation type="journal article" date="2021" name="PeerJ">
        <title>Extensive microbial diversity within the chicken gut microbiome revealed by metagenomics and culture.</title>
        <authorList>
            <person name="Gilroy R."/>
            <person name="Ravi A."/>
            <person name="Getino M."/>
            <person name="Pursley I."/>
            <person name="Horton D.L."/>
            <person name="Alikhan N.F."/>
            <person name="Baker D."/>
            <person name="Gharbi K."/>
            <person name="Hall N."/>
            <person name="Watson M."/>
            <person name="Adriaenssens E.M."/>
            <person name="Foster-Nyarko E."/>
            <person name="Jarju S."/>
            <person name="Secka A."/>
            <person name="Antonio M."/>
            <person name="Oren A."/>
            <person name="Chaudhuri R.R."/>
            <person name="La Ragione R."/>
            <person name="Hildebrand F."/>
            <person name="Pallen M.J."/>
        </authorList>
    </citation>
    <scope>NUCLEOTIDE SEQUENCE</scope>
    <source>
        <strain evidence="9">CHK180-15479</strain>
    </source>
</reference>
<evidence type="ECO:0000259" key="7">
    <source>
        <dbReference type="Pfam" id="PF21981"/>
    </source>
</evidence>
<evidence type="ECO:0000256" key="2">
    <source>
        <dbReference type="ARBA" id="ARBA00009695"/>
    </source>
</evidence>
<proteinExistence type="inferred from homology"/>
<dbReference type="InterPro" id="IPR053926">
    <property type="entry name" value="RecX_HTH_1st"/>
</dbReference>
<dbReference type="PANTHER" id="PTHR33602">
    <property type="entry name" value="REGULATORY PROTEIN RECX FAMILY PROTEIN"/>
    <property type="match status" value="1"/>
</dbReference>
<dbReference type="Proteomes" id="UP000823910">
    <property type="component" value="Unassembled WGS sequence"/>
</dbReference>
<evidence type="ECO:0000313" key="9">
    <source>
        <dbReference type="EMBL" id="HJC05609.1"/>
    </source>
</evidence>
<comment type="function">
    <text evidence="5">Modulates RecA activity.</text>
</comment>
<dbReference type="GO" id="GO:0006282">
    <property type="term" value="P:regulation of DNA repair"/>
    <property type="evidence" value="ECO:0007669"/>
    <property type="project" value="UniProtKB-UniRule"/>
</dbReference>
<feature type="domain" description="RecX third three-helical" evidence="7">
    <location>
        <begin position="151"/>
        <end position="194"/>
    </location>
</feature>
<comment type="similarity">
    <text evidence="2 5">Belongs to the RecX family.</text>
</comment>
<name>A0A9D2MYC4_9FIRM</name>
<gene>
    <name evidence="5" type="primary">recX</name>
    <name evidence="9" type="ORF">H9704_05575</name>
</gene>
<organism evidence="9 10">
    <name type="scientific">Candidatus Enterocloster excrementipullorum</name>
    <dbReference type="NCBI Taxonomy" id="2838559"/>
    <lineage>
        <taxon>Bacteria</taxon>
        <taxon>Bacillati</taxon>
        <taxon>Bacillota</taxon>
        <taxon>Clostridia</taxon>
        <taxon>Lachnospirales</taxon>
        <taxon>Lachnospiraceae</taxon>
        <taxon>Enterocloster</taxon>
    </lineage>
</organism>
<evidence type="ECO:0000259" key="6">
    <source>
        <dbReference type="Pfam" id="PF02631"/>
    </source>
</evidence>
<dbReference type="Gene3D" id="1.10.10.10">
    <property type="entry name" value="Winged helix-like DNA-binding domain superfamily/Winged helix DNA-binding domain"/>
    <property type="match status" value="3"/>
</dbReference>
<dbReference type="PANTHER" id="PTHR33602:SF1">
    <property type="entry name" value="REGULATORY PROTEIN RECX FAMILY PROTEIN"/>
    <property type="match status" value="1"/>
</dbReference>
<reference evidence="9" key="2">
    <citation type="submission" date="2021-04" db="EMBL/GenBank/DDBJ databases">
        <authorList>
            <person name="Gilroy R."/>
        </authorList>
    </citation>
    <scope>NUCLEOTIDE SEQUENCE</scope>
    <source>
        <strain evidence="9">CHK180-15479</strain>
    </source>
</reference>
<comment type="caution">
    <text evidence="9">The sequence shown here is derived from an EMBL/GenBank/DDBJ whole genome shotgun (WGS) entry which is preliminary data.</text>
</comment>
<protein>
    <recommendedName>
        <fullName evidence="3 5">Regulatory protein RecX</fullName>
    </recommendedName>
</protein>
<dbReference type="EMBL" id="DWWT01000024">
    <property type="protein sequence ID" value="HJC05609.1"/>
    <property type="molecule type" value="Genomic_DNA"/>
</dbReference>